<gene>
    <name evidence="1" type="ORF">QO012_002556</name>
</gene>
<protein>
    <submittedName>
        <fullName evidence="1">Uncharacterized protein</fullName>
    </submittedName>
</protein>
<reference evidence="1 2" key="1">
    <citation type="submission" date="2023-07" db="EMBL/GenBank/DDBJ databases">
        <title>Genomic Encyclopedia of Type Strains, Phase IV (KMG-IV): sequencing the most valuable type-strain genomes for metagenomic binning, comparative biology and taxonomic classification.</title>
        <authorList>
            <person name="Goeker M."/>
        </authorList>
    </citation>
    <scope>NUCLEOTIDE SEQUENCE [LARGE SCALE GENOMIC DNA]</scope>
    <source>
        <strain evidence="1 2">DSM 19013</strain>
    </source>
</reference>
<organism evidence="1 2">
    <name type="scientific">Methylobacterium aerolatum</name>
    <dbReference type="NCBI Taxonomy" id="418708"/>
    <lineage>
        <taxon>Bacteria</taxon>
        <taxon>Pseudomonadati</taxon>
        <taxon>Pseudomonadota</taxon>
        <taxon>Alphaproteobacteria</taxon>
        <taxon>Hyphomicrobiales</taxon>
        <taxon>Methylobacteriaceae</taxon>
        <taxon>Methylobacterium</taxon>
    </lineage>
</organism>
<dbReference type="EMBL" id="JAUSVP010000006">
    <property type="protein sequence ID" value="MDQ0448051.1"/>
    <property type="molecule type" value="Genomic_DNA"/>
</dbReference>
<comment type="caution">
    <text evidence="1">The sequence shown here is derived from an EMBL/GenBank/DDBJ whole genome shotgun (WGS) entry which is preliminary data.</text>
</comment>
<evidence type="ECO:0000313" key="1">
    <source>
        <dbReference type="EMBL" id="MDQ0448051.1"/>
    </source>
</evidence>
<sequence>MSASHVEFAGAIQAMATGLGRAADPAAVQRMNLVAQSLAEIDPETGRIAIRHAPDRVEPFDEWMRREVGRWPAPVPEAPATTAGTGWTGKTAAAAQLVASTRARDAADARAHAQALASGPNPFRSGGNLTHRAIISHHLPEVAAQLKAQA</sequence>
<keyword evidence="2" id="KW-1185">Reference proteome</keyword>
<dbReference type="RefSeq" id="WP_238206080.1">
    <property type="nucleotide sequence ID" value="NZ_BPQE01000025.1"/>
</dbReference>
<name>A0ABU0I0C9_9HYPH</name>
<accession>A0ABU0I0C9</accession>
<dbReference type="Proteomes" id="UP001231124">
    <property type="component" value="Unassembled WGS sequence"/>
</dbReference>
<proteinExistence type="predicted"/>
<evidence type="ECO:0000313" key="2">
    <source>
        <dbReference type="Proteomes" id="UP001231124"/>
    </source>
</evidence>